<evidence type="ECO:0000256" key="3">
    <source>
        <dbReference type="RuleBase" id="RU361260"/>
    </source>
</evidence>
<feature type="region of interest" description="Disordered" evidence="4">
    <location>
        <begin position="666"/>
        <end position="876"/>
    </location>
</feature>
<feature type="compositionally biased region" description="Pro residues" evidence="4">
    <location>
        <begin position="540"/>
        <end position="549"/>
    </location>
</feature>
<dbReference type="SUPFAM" id="SSF52799">
    <property type="entry name" value="(Phosphotyrosine protein) phosphatases II"/>
    <property type="match status" value="1"/>
</dbReference>
<dbReference type="InterPro" id="IPR051144">
    <property type="entry name" value="Formin_homology_domain"/>
</dbReference>
<dbReference type="Gene3D" id="1.20.58.2220">
    <property type="entry name" value="Formin, FH2 domain"/>
    <property type="match status" value="1"/>
</dbReference>
<keyword evidence="2" id="KW-0904">Protein phosphatase</keyword>
<name>A0AAF0VB27_SOLVR</name>
<feature type="compositionally biased region" description="Pro residues" evidence="4">
    <location>
        <begin position="861"/>
        <end position="873"/>
    </location>
</feature>
<dbReference type="Gene3D" id="2.60.40.1110">
    <property type="match status" value="1"/>
</dbReference>
<dbReference type="InterPro" id="IPR042201">
    <property type="entry name" value="FH2_Formin_sf"/>
</dbReference>
<accession>A0AAF0VB27</accession>
<feature type="region of interest" description="Disordered" evidence="4">
    <location>
        <begin position="529"/>
        <end position="574"/>
    </location>
</feature>
<evidence type="ECO:0000256" key="4">
    <source>
        <dbReference type="SAM" id="MobiDB-lite"/>
    </source>
</evidence>
<evidence type="ECO:0000313" key="8">
    <source>
        <dbReference type="Proteomes" id="UP001234989"/>
    </source>
</evidence>
<feature type="compositionally biased region" description="Basic and acidic residues" evidence="4">
    <location>
        <begin position="481"/>
        <end position="498"/>
    </location>
</feature>
<dbReference type="Pfam" id="PF02181">
    <property type="entry name" value="FH2"/>
    <property type="match status" value="1"/>
</dbReference>
<comment type="similarity">
    <text evidence="1">Belongs to the formin-like family. Class-II subfamily.</text>
</comment>
<evidence type="ECO:0000313" key="7">
    <source>
        <dbReference type="EMBL" id="WMV60223.1"/>
    </source>
</evidence>
<protein>
    <recommendedName>
        <fullName evidence="3">Formin-like protein</fullName>
    </recommendedName>
</protein>
<evidence type="ECO:0000256" key="1">
    <source>
        <dbReference type="ARBA" id="ARBA00006468"/>
    </source>
</evidence>
<feature type="compositionally biased region" description="Low complexity" evidence="4">
    <location>
        <begin position="705"/>
        <end position="725"/>
    </location>
</feature>
<feature type="compositionally biased region" description="Pro residues" evidence="4">
    <location>
        <begin position="750"/>
        <end position="761"/>
    </location>
</feature>
<dbReference type="Gene3D" id="3.90.190.10">
    <property type="entry name" value="Protein tyrosine phosphatase superfamily"/>
    <property type="match status" value="1"/>
</dbReference>
<feature type="compositionally biased region" description="Pro residues" evidence="4">
    <location>
        <begin position="726"/>
        <end position="736"/>
    </location>
</feature>
<dbReference type="PROSITE" id="PS51444">
    <property type="entry name" value="FH2"/>
    <property type="match status" value="1"/>
</dbReference>
<evidence type="ECO:0000256" key="2">
    <source>
        <dbReference type="ARBA" id="ARBA00022912"/>
    </source>
</evidence>
<dbReference type="InterPro" id="IPR014020">
    <property type="entry name" value="Tensin_C2-dom"/>
</dbReference>
<dbReference type="PANTHER" id="PTHR45733">
    <property type="entry name" value="FORMIN-J"/>
    <property type="match status" value="1"/>
</dbReference>
<feature type="region of interest" description="Disordered" evidence="4">
    <location>
        <begin position="611"/>
        <end position="631"/>
    </location>
</feature>
<keyword evidence="8" id="KW-1185">Reference proteome</keyword>
<organism evidence="7 8">
    <name type="scientific">Solanum verrucosum</name>
    <dbReference type="NCBI Taxonomy" id="315347"/>
    <lineage>
        <taxon>Eukaryota</taxon>
        <taxon>Viridiplantae</taxon>
        <taxon>Streptophyta</taxon>
        <taxon>Embryophyta</taxon>
        <taxon>Tracheophyta</taxon>
        <taxon>Spermatophyta</taxon>
        <taxon>Magnoliopsida</taxon>
        <taxon>eudicotyledons</taxon>
        <taxon>Gunneridae</taxon>
        <taxon>Pentapetalae</taxon>
        <taxon>asterids</taxon>
        <taxon>lamiids</taxon>
        <taxon>Solanales</taxon>
        <taxon>Solanaceae</taxon>
        <taxon>Solanoideae</taxon>
        <taxon>Solaneae</taxon>
        <taxon>Solanum</taxon>
    </lineage>
</organism>
<gene>
    <name evidence="7" type="ORF">MTR67_053608</name>
</gene>
<feature type="domain" description="FH2" evidence="6">
    <location>
        <begin position="884"/>
        <end position="1268"/>
    </location>
</feature>
<feature type="compositionally biased region" description="Low complexity" evidence="4">
    <location>
        <begin position="611"/>
        <end position="622"/>
    </location>
</feature>
<evidence type="ECO:0000259" key="5">
    <source>
        <dbReference type="PROSITE" id="PS51182"/>
    </source>
</evidence>
<dbReference type="Pfam" id="PF10409">
    <property type="entry name" value="PTEN_C2"/>
    <property type="match status" value="1"/>
</dbReference>
<dbReference type="SUPFAM" id="SSF49562">
    <property type="entry name" value="C2 domain (Calcium/lipid-binding domain, CaLB)"/>
    <property type="match status" value="1"/>
</dbReference>
<evidence type="ECO:0000259" key="6">
    <source>
        <dbReference type="PROSITE" id="PS51444"/>
    </source>
</evidence>
<dbReference type="SMART" id="SM01326">
    <property type="entry name" value="PTEN_C2"/>
    <property type="match status" value="1"/>
</dbReference>
<feature type="compositionally biased region" description="Pro residues" evidence="4">
    <location>
        <begin position="774"/>
        <end position="784"/>
    </location>
</feature>
<feature type="domain" description="C2 tensin-type" evidence="5">
    <location>
        <begin position="200"/>
        <end position="337"/>
    </location>
</feature>
<dbReference type="PROSITE" id="PS51182">
    <property type="entry name" value="C2_TENSIN"/>
    <property type="match status" value="1"/>
</dbReference>
<feature type="compositionally biased region" description="Pro residues" evidence="4">
    <location>
        <begin position="797"/>
        <end position="806"/>
    </location>
</feature>
<dbReference type="SUPFAM" id="SSF101447">
    <property type="entry name" value="Formin homology 2 domain (FH2 domain)"/>
    <property type="match status" value="1"/>
</dbReference>
<proteinExistence type="inferred from homology"/>
<feature type="compositionally biased region" description="Low complexity" evidence="4">
    <location>
        <begin position="828"/>
        <end position="843"/>
    </location>
</feature>
<keyword evidence="2" id="KW-0378">Hydrolase</keyword>
<dbReference type="EMBL" id="CP133623">
    <property type="protein sequence ID" value="WMV60223.1"/>
    <property type="molecule type" value="Genomic_DNA"/>
</dbReference>
<dbReference type="PANTHER" id="PTHR45733:SF27">
    <property type="entry name" value="FORMIN-LIKE PROTEIN"/>
    <property type="match status" value="1"/>
</dbReference>
<dbReference type="InterPro" id="IPR035892">
    <property type="entry name" value="C2_domain_sf"/>
</dbReference>
<reference evidence="7" key="1">
    <citation type="submission" date="2023-08" db="EMBL/GenBank/DDBJ databases">
        <title>A de novo genome assembly of Solanum verrucosum Schlechtendal, a Mexican diploid species geographically isolated from the other diploid A-genome species in potato relatives.</title>
        <authorList>
            <person name="Hosaka K."/>
        </authorList>
    </citation>
    <scope>NUCLEOTIDE SEQUENCE</scope>
    <source>
        <tissue evidence="7">Young leaves</tissue>
    </source>
</reference>
<dbReference type="SMART" id="SM00498">
    <property type="entry name" value="FH2"/>
    <property type="match status" value="1"/>
</dbReference>
<dbReference type="GO" id="GO:0004721">
    <property type="term" value="F:phosphoprotein phosphatase activity"/>
    <property type="evidence" value="ECO:0007669"/>
    <property type="project" value="UniProtKB-KW"/>
</dbReference>
<feature type="region of interest" description="Disordered" evidence="4">
    <location>
        <begin position="467"/>
        <end position="503"/>
    </location>
</feature>
<dbReference type="InterPro" id="IPR015425">
    <property type="entry name" value="FH2_Formin"/>
</dbReference>
<sequence length="1317" mass="145919">MALFRKLFYRKPPDGLLEIGGDRVYVFDRCFSTDVWEEKNYKGNVASVISQLRDHYPDVSILAFNFRQGESESLIANDLSEHDVTIMDYPRHYEGCPLLSMEMINHFLRSSESWLSLGQQNVLLLHCEWGGWPVLAFMLAALLIYRRHFNGEQKTLDMIYKQAPHELLHLMQPLNPIPSQLRYLQYVARRNLNTQWPPLDRALTLDCIIIRMIPDFDGKGGCRPIFRIYGQDPLIVSDRSPKSLFSTQKKSNVVRYYKQEECELVKIDINCHIQGDVVLECISLHDDREIMMFRTMFNTSFIQSSILILNSDEVDTLWDAKDQFPKDFRIEVLFSDMDIAASVVPVDLSCFDKKDGLPVEAFAKVQEIINSADWLNQKGDAASNMLEQITESNLILEKLGSPPETTATTKLIDQATLENPQKRQEPAALENNAKGLAQSTLEQQVGSSSEAYRSNKQEAVFQLVETKESSASVTSPPVSPHESKTVEHPSLHGKECGKLQEVSSLSEIKDRPLMTNVLMSPTLPPLLTKDQGIVTGKPLSPAPTPPALLPPLKDKLDVPSPSQPTPPRDQSTNSICLKDDATTVSQPYTSLLPLGMPLSPCENDIIAKMEPSLPTFPSGSPSPSGPIPPNIKHLEEKLVSKNGTSPLPPPVPHLVPVLEENSAYVCGTPQTSAPPTPPLKQNLTFSGGSSPPPPPPSLPPPTPSSSPCLLLTTPGLNKNCSSISGPPRPPSPPTPPLKERLVSKGGMLLPLPPPPPPPLPEQPVKEDFSLIEKPCPPPPPPLPEQPVKEDFSLTEKPCPPPPPPLPSSQASKPTELYAVPPSPPPPSLVSSLKDNNNLPKSVPSVPPPPVPFPKVNNMPASPSPTPPIAPPPSKNYRRMLFSTMTSRSNSTKKLKPLHWLKISRAVQGSFWAEIEKCSYASKSSVIDMPELVYFFSVQNLDQVGSGTNGNSKTKFGQKVQKVQLVDHRRAYNCEIMLSKVKIPLHDMLTSVLALEDSALDIDQVENLIKFCPTKEEIEVLKGYKGEKEKLGRCEQFMLELMQVPRIESKLRVFSFTIQFQSQIRGSSKLKGVLQTILYLGNALNQGTARGSAAGFKLDSLLKLTDTRSWSNKMTLMHYLCKILTDKLPELLDFSKDLSSLEPALKIQLKYLAEEMKAISKGMEKVVDELSMSENDGLMSENFCKALTEFLSCAEGEVSSLAQLFSDVGKNVDSLIIYFGEDPARCPFEQELYWKLLHIVAKLPKIEDLGSKTSVLDAKAVLMVKWKVDILLCGEVGNAHCIQFSNRMSRKLVSGQDNFRTMVEVGFSLRAPSAVLPR</sequence>
<dbReference type="Proteomes" id="UP001234989">
    <property type="component" value="Chromosome 12"/>
</dbReference>
<dbReference type="InterPro" id="IPR029021">
    <property type="entry name" value="Prot-tyrosine_phosphatase-like"/>
</dbReference>
<feature type="compositionally biased region" description="Pro residues" evidence="4">
    <location>
        <begin position="690"/>
        <end position="704"/>
    </location>
</feature>